<evidence type="ECO:0000313" key="3">
    <source>
        <dbReference type="Proteomes" id="UP000639338"/>
    </source>
</evidence>
<organism evidence="2 3">
    <name type="scientific">Aphidius gifuensis</name>
    <name type="common">Parasitoid wasp</name>
    <dbReference type="NCBI Taxonomy" id="684658"/>
    <lineage>
        <taxon>Eukaryota</taxon>
        <taxon>Metazoa</taxon>
        <taxon>Ecdysozoa</taxon>
        <taxon>Arthropoda</taxon>
        <taxon>Hexapoda</taxon>
        <taxon>Insecta</taxon>
        <taxon>Pterygota</taxon>
        <taxon>Neoptera</taxon>
        <taxon>Endopterygota</taxon>
        <taxon>Hymenoptera</taxon>
        <taxon>Apocrita</taxon>
        <taxon>Ichneumonoidea</taxon>
        <taxon>Braconidae</taxon>
        <taxon>Aphidiinae</taxon>
        <taxon>Aphidius</taxon>
    </lineage>
</organism>
<dbReference type="Proteomes" id="UP000639338">
    <property type="component" value="Unassembled WGS sequence"/>
</dbReference>
<name>A0A835CRI8_APHGI</name>
<reference evidence="2 3" key="1">
    <citation type="submission" date="2020-08" db="EMBL/GenBank/DDBJ databases">
        <title>Aphidius gifuensis genome sequencing and assembly.</title>
        <authorList>
            <person name="Du Z."/>
        </authorList>
    </citation>
    <scope>NUCLEOTIDE SEQUENCE [LARGE SCALE GENOMIC DNA]</scope>
    <source>
        <strain evidence="2">YNYX2018</strain>
        <tissue evidence="2">Adults</tissue>
    </source>
</reference>
<evidence type="ECO:0000256" key="1">
    <source>
        <dbReference type="SAM" id="SignalP"/>
    </source>
</evidence>
<keyword evidence="1" id="KW-0732">Signal</keyword>
<dbReference type="EMBL" id="JACMRX010000004">
    <property type="protein sequence ID" value="KAF7990260.1"/>
    <property type="molecule type" value="Genomic_DNA"/>
</dbReference>
<proteinExistence type="predicted"/>
<feature type="chain" id="PRO_5032807365" evidence="1">
    <location>
        <begin position="24"/>
        <end position="150"/>
    </location>
</feature>
<accession>A0A835CRI8</accession>
<evidence type="ECO:0000313" key="2">
    <source>
        <dbReference type="EMBL" id="KAF7990260.1"/>
    </source>
</evidence>
<comment type="caution">
    <text evidence="2">The sequence shown here is derived from an EMBL/GenBank/DDBJ whole genome shotgun (WGS) entry which is preliminary data.</text>
</comment>
<sequence length="150" mass="16541">MYIMDKKIVSFGLLILCIEFVNAGQQFSFRPRVILPSQSLNTTETANDIALRNVLIDLATGNLKNESTVLVDLIKNGISESAMLYPENTIARLRAGAKKAQYLVSDVTAAYTQAIFRAKSSAEARGLLSNFQKIIQMVVDFTKTGKYASK</sequence>
<keyword evidence="3" id="KW-1185">Reference proteome</keyword>
<protein>
    <submittedName>
        <fullName evidence="2">Uncharacterized protein</fullName>
    </submittedName>
</protein>
<gene>
    <name evidence="2" type="ORF">HCN44_000065</name>
</gene>
<feature type="signal peptide" evidence="1">
    <location>
        <begin position="1"/>
        <end position="23"/>
    </location>
</feature>
<dbReference type="OrthoDB" id="7700070at2759"/>
<dbReference type="AlphaFoldDB" id="A0A835CRI8"/>